<dbReference type="InParanoid" id="A0A2K1QUJ5"/>
<sequence>MRFLLVLLSLACLAFAAPARIRPKLGGIMTDTSKMDLKPDDSIKYVMSKSTDGKLMPPAMGSNPFKPEAIPGPVGKTPTTQSAGSFGNPTQPSSITTGLQGPPAQSPNTGGMSSGPAINAYSPGSSIPNPLYVPGSKPDQA</sequence>
<feature type="compositionally biased region" description="Polar residues" evidence="1">
    <location>
        <begin position="77"/>
        <end position="99"/>
    </location>
</feature>
<evidence type="ECO:0000256" key="1">
    <source>
        <dbReference type="SAM" id="MobiDB-lite"/>
    </source>
</evidence>
<evidence type="ECO:0000313" key="4">
    <source>
        <dbReference type="Proteomes" id="UP000243797"/>
    </source>
</evidence>
<reference evidence="3 4" key="1">
    <citation type="submission" date="2017-06" db="EMBL/GenBank/DDBJ databases">
        <title>Draft genome sequence of a variant of Elsinoe murrayae.</title>
        <authorList>
            <person name="Cheng Q."/>
        </authorList>
    </citation>
    <scope>NUCLEOTIDE SEQUENCE [LARGE SCALE GENOMIC DNA]</scope>
    <source>
        <strain evidence="3 4">CQ-2017a</strain>
    </source>
</reference>
<proteinExistence type="predicted"/>
<keyword evidence="4" id="KW-1185">Reference proteome</keyword>
<organism evidence="3 4">
    <name type="scientific">Sphaceloma murrayae</name>
    <dbReference type="NCBI Taxonomy" id="2082308"/>
    <lineage>
        <taxon>Eukaryota</taxon>
        <taxon>Fungi</taxon>
        <taxon>Dikarya</taxon>
        <taxon>Ascomycota</taxon>
        <taxon>Pezizomycotina</taxon>
        <taxon>Dothideomycetes</taxon>
        <taxon>Dothideomycetidae</taxon>
        <taxon>Myriangiales</taxon>
        <taxon>Elsinoaceae</taxon>
        <taxon>Sphaceloma</taxon>
    </lineage>
</organism>
<protein>
    <submittedName>
        <fullName evidence="3">Uncharacterized protein</fullName>
    </submittedName>
</protein>
<dbReference type="EMBL" id="NKHZ01000039">
    <property type="protein sequence ID" value="PNS18737.1"/>
    <property type="molecule type" value="Genomic_DNA"/>
</dbReference>
<dbReference type="AlphaFoldDB" id="A0A2K1QUJ5"/>
<gene>
    <name evidence="3" type="ORF">CAC42_5276</name>
</gene>
<keyword evidence="2" id="KW-0732">Signal</keyword>
<accession>A0A2K1QUJ5</accession>
<name>A0A2K1QUJ5_9PEZI</name>
<feature type="chain" id="PRO_5014400890" evidence="2">
    <location>
        <begin position="17"/>
        <end position="141"/>
    </location>
</feature>
<comment type="caution">
    <text evidence="3">The sequence shown here is derived from an EMBL/GenBank/DDBJ whole genome shotgun (WGS) entry which is preliminary data.</text>
</comment>
<evidence type="ECO:0000256" key="2">
    <source>
        <dbReference type="SAM" id="SignalP"/>
    </source>
</evidence>
<dbReference type="Proteomes" id="UP000243797">
    <property type="component" value="Unassembled WGS sequence"/>
</dbReference>
<feature type="region of interest" description="Disordered" evidence="1">
    <location>
        <begin position="52"/>
        <end position="141"/>
    </location>
</feature>
<feature type="signal peptide" evidence="2">
    <location>
        <begin position="1"/>
        <end position="16"/>
    </location>
</feature>
<evidence type="ECO:0000313" key="3">
    <source>
        <dbReference type="EMBL" id="PNS18737.1"/>
    </source>
</evidence>